<evidence type="ECO:0000256" key="4">
    <source>
        <dbReference type="ARBA" id="ARBA00032089"/>
    </source>
</evidence>
<gene>
    <name evidence="7" type="ORF">SAMN04488519_10411</name>
</gene>
<dbReference type="AlphaFoldDB" id="A0A1I5EQ00"/>
<protein>
    <recommendedName>
        <fullName evidence="2">Cell shape-determining protein MreC</fullName>
    </recommendedName>
    <alternativeName>
        <fullName evidence="4">Cell shape protein MreC</fullName>
    </alternativeName>
</protein>
<dbReference type="EMBL" id="FOVW01000004">
    <property type="protein sequence ID" value="SFO13557.1"/>
    <property type="molecule type" value="Genomic_DNA"/>
</dbReference>
<dbReference type="InterPro" id="IPR042175">
    <property type="entry name" value="Cell/Rod_MreC_2"/>
</dbReference>
<keyword evidence="5" id="KW-1133">Transmembrane helix</keyword>
<dbReference type="Proteomes" id="UP000199564">
    <property type="component" value="Unassembled WGS sequence"/>
</dbReference>
<name>A0A1I5EQ00_9BACT</name>
<evidence type="ECO:0000313" key="7">
    <source>
        <dbReference type="EMBL" id="SFO13557.1"/>
    </source>
</evidence>
<dbReference type="InterPro" id="IPR042177">
    <property type="entry name" value="Cell/Rod_1"/>
</dbReference>
<evidence type="ECO:0000256" key="2">
    <source>
        <dbReference type="ARBA" id="ARBA00013855"/>
    </source>
</evidence>
<comment type="similarity">
    <text evidence="1">Belongs to the MreC family.</text>
</comment>
<dbReference type="Gene3D" id="2.40.10.340">
    <property type="entry name" value="Rod shape-determining protein MreC, domain 1"/>
    <property type="match status" value="1"/>
</dbReference>
<keyword evidence="8" id="KW-1185">Reference proteome</keyword>
<dbReference type="InterPro" id="IPR055342">
    <property type="entry name" value="MreC_beta-barrel_core"/>
</dbReference>
<feature type="transmembrane region" description="Helical" evidence="5">
    <location>
        <begin position="7"/>
        <end position="29"/>
    </location>
</feature>
<evidence type="ECO:0000256" key="5">
    <source>
        <dbReference type="SAM" id="Phobius"/>
    </source>
</evidence>
<dbReference type="Pfam" id="PF04085">
    <property type="entry name" value="MreC"/>
    <property type="match status" value="1"/>
</dbReference>
<dbReference type="STRING" id="226506.SAMN04488519_10411"/>
<dbReference type="Gene3D" id="2.40.10.350">
    <property type="entry name" value="Rod shape-determining protein MreC, domain 2"/>
    <property type="match status" value="1"/>
</dbReference>
<dbReference type="PANTHER" id="PTHR34138:SF1">
    <property type="entry name" value="CELL SHAPE-DETERMINING PROTEIN MREC"/>
    <property type="match status" value="1"/>
</dbReference>
<dbReference type="NCBIfam" id="NF010532">
    <property type="entry name" value="PRK13922.9-3"/>
    <property type="match status" value="1"/>
</dbReference>
<evidence type="ECO:0000256" key="1">
    <source>
        <dbReference type="ARBA" id="ARBA00009369"/>
    </source>
</evidence>
<dbReference type="RefSeq" id="WP_091652074.1">
    <property type="nucleotide sequence ID" value="NZ_FOVW01000004.1"/>
</dbReference>
<dbReference type="GO" id="GO:0005886">
    <property type="term" value="C:plasma membrane"/>
    <property type="evidence" value="ECO:0007669"/>
    <property type="project" value="TreeGrafter"/>
</dbReference>
<feature type="domain" description="Rod shape-determining protein MreC beta-barrel core" evidence="6">
    <location>
        <begin position="110"/>
        <end position="258"/>
    </location>
</feature>
<sequence length="278" mass="30747">MLRILQFLYSLRSFLLFVLLEVVAVWMIVSNNSPQGAAFFNSSTALTGSVLKTQSDVVDFFTLAEANKELTEQNAALLEKLTRINPPVDSVTFELDSAFEASFKFKSARVISQTLRFAQNHITINKGEKDGIKPGMGIFNQDGVVGRVKTVSKNYSVGISLLNTGLLISSKIKSNDVFGSVNWDGKNPDEAKLLYVPRHVKASVGDTIITSGFNSIFPSGIQIGTIKEINPGKEQNYLDILIALSADFSRINYVYLVENTQIGELDSLYQQAEIRNEY</sequence>
<keyword evidence="5" id="KW-0472">Membrane</keyword>
<dbReference type="PANTHER" id="PTHR34138">
    <property type="entry name" value="CELL SHAPE-DETERMINING PROTEIN MREC"/>
    <property type="match status" value="1"/>
</dbReference>
<reference evidence="8" key="1">
    <citation type="submission" date="2016-10" db="EMBL/GenBank/DDBJ databases">
        <authorList>
            <person name="Varghese N."/>
            <person name="Submissions S."/>
        </authorList>
    </citation>
    <scope>NUCLEOTIDE SEQUENCE [LARGE SCALE GENOMIC DNA]</scope>
    <source>
        <strain evidence="8">DSM 15282</strain>
    </source>
</reference>
<accession>A0A1I5EQ00</accession>
<evidence type="ECO:0000259" key="6">
    <source>
        <dbReference type="Pfam" id="PF04085"/>
    </source>
</evidence>
<evidence type="ECO:0000313" key="8">
    <source>
        <dbReference type="Proteomes" id="UP000199564"/>
    </source>
</evidence>
<dbReference type="GO" id="GO:0008360">
    <property type="term" value="P:regulation of cell shape"/>
    <property type="evidence" value="ECO:0007669"/>
    <property type="project" value="UniProtKB-KW"/>
</dbReference>
<organism evidence="7 8">
    <name type="scientific">Algoriphagus ornithinivorans</name>
    <dbReference type="NCBI Taxonomy" id="226506"/>
    <lineage>
        <taxon>Bacteria</taxon>
        <taxon>Pseudomonadati</taxon>
        <taxon>Bacteroidota</taxon>
        <taxon>Cytophagia</taxon>
        <taxon>Cytophagales</taxon>
        <taxon>Cyclobacteriaceae</taxon>
        <taxon>Algoriphagus</taxon>
    </lineage>
</organism>
<keyword evidence="3" id="KW-0133">Cell shape</keyword>
<keyword evidence="5" id="KW-0812">Transmembrane</keyword>
<evidence type="ECO:0000256" key="3">
    <source>
        <dbReference type="ARBA" id="ARBA00022960"/>
    </source>
</evidence>
<proteinExistence type="inferred from homology"/>
<dbReference type="NCBIfam" id="TIGR00219">
    <property type="entry name" value="mreC"/>
    <property type="match status" value="1"/>
</dbReference>
<dbReference type="InterPro" id="IPR007221">
    <property type="entry name" value="MreC"/>
</dbReference>